<comment type="caution">
    <text evidence="5">The sequence shown here is derived from an EMBL/GenBank/DDBJ whole genome shotgun (WGS) entry which is preliminary data.</text>
</comment>
<evidence type="ECO:0000259" key="3">
    <source>
        <dbReference type="SMART" id="SM01359"/>
    </source>
</evidence>
<dbReference type="SMART" id="SM01360">
    <property type="entry name" value="A2M"/>
    <property type="match status" value="1"/>
</dbReference>
<evidence type="ECO:0000256" key="1">
    <source>
        <dbReference type="ARBA" id="ARBA00010556"/>
    </source>
</evidence>
<dbReference type="InterPro" id="IPR001599">
    <property type="entry name" value="Macroglobln_a2"/>
</dbReference>
<dbReference type="PANTHER" id="PTHR40094:SF1">
    <property type="entry name" value="UBIQUITIN DOMAIN-CONTAINING PROTEIN"/>
    <property type="match status" value="1"/>
</dbReference>
<evidence type="ECO:0000256" key="2">
    <source>
        <dbReference type="SAM" id="SignalP"/>
    </source>
</evidence>
<dbReference type="Gene3D" id="2.60.40.1930">
    <property type="match status" value="1"/>
</dbReference>
<protein>
    <submittedName>
        <fullName evidence="5">Alpha-2-macroglobulin</fullName>
    </submittedName>
</protein>
<evidence type="ECO:0000259" key="4">
    <source>
        <dbReference type="SMART" id="SM01360"/>
    </source>
</evidence>
<comment type="similarity">
    <text evidence="1">Belongs to the protease inhibitor I39 (alpha-2-macroglobulin) family. Bacterial alpha-2-macroglobulin subfamily.</text>
</comment>
<evidence type="ECO:0000313" key="6">
    <source>
        <dbReference type="Proteomes" id="UP000321938"/>
    </source>
</evidence>
<dbReference type="Proteomes" id="UP000321938">
    <property type="component" value="Unassembled WGS sequence"/>
</dbReference>
<dbReference type="SMART" id="SM01419">
    <property type="entry name" value="Thiol-ester_cl"/>
    <property type="match status" value="1"/>
</dbReference>
<feature type="domain" description="Alpha-2-macroglobulin bait region" evidence="3">
    <location>
        <begin position="976"/>
        <end position="1116"/>
    </location>
</feature>
<organism evidence="5 6">
    <name type="scientific">Psychroserpens burtonensis</name>
    <dbReference type="NCBI Taxonomy" id="49278"/>
    <lineage>
        <taxon>Bacteria</taxon>
        <taxon>Pseudomonadati</taxon>
        <taxon>Bacteroidota</taxon>
        <taxon>Flavobacteriia</taxon>
        <taxon>Flavobacteriales</taxon>
        <taxon>Flavobacteriaceae</taxon>
        <taxon>Psychroserpens</taxon>
    </lineage>
</organism>
<evidence type="ECO:0000313" key="5">
    <source>
        <dbReference type="EMBL" id="TXE15897.1"/>
    </source>
</evidence>
<keyword evidence="2" id="KW-0732">Signal</keyword>
<dbReference type="PANTHER" id="PTHR40094">
    <property type="entry name" value="ALPHA-2-MACROGLOBULIN HOMOLOG"/>
    <property type="match status" value="1"/>
</dbReference>
<gene>
    <name evidence="5" type="ORF">ES692_14855</name>
</gene>
<keyword evidence="6" id="KW-1185">Reference proteome</keyword>
<dbReference type="InterPro" id="IPR011625">
    <property type="entry name" value="A2M_N_BRD"/>
</dbReference>
<proteinExistence type="inferred from homology"/>
<dbReference type="InterPro" id="IPR008930">
    <property type="entry name" value="Terpenoid_cyclase/PrenylTrfase"/>
</dbReference>
<dbReference type="OrthoDB" id="9767116at2"/>
<dbReference type="GO" id="GO:0004866">
    <property type="term" value="F:endopeptidase inhibitor activity"/>
    <property type="evidence" value="ECO:0007669"/>
    <property type="project" value="InterPro"/>
</dbReference>
<feature type="domain" description="Alpha-2-macroglobulin" evidence="4">
    <location>
        <begin position="1269"/>
        <end position="1359"/>
    </location>
</feature>
<dbReference type="InterPro" id="IPR051802">
    <property type="entry name" value="YfhM-like"/>
</dbReference>
<dbReference type="EMBL" id="VOSB01000023">
    <property type="protein sequence ID" value="TXE15897.1"/>
    <property type="molecule type" value="Genomic_DNA"/>
</dbReference>
<name>A0A5C7B3J9_9FLAO</name>
<dbReference type="InterPro" id="IPR041246">
    <property type="entry name" value="Bact_MG10"/>
</dbReference>
<feature type="chain" id="PRO_5022913299" evidence="2">
    <location>
        <begin position="21"/>
        <end position="2043"/>
    </location>
</feature>
<sequence length="2043" mass="232818">MKPIISVLMILLLFASFSNAQTKDYTKLWTQVDAFDLQGLPKSALQVVASIEKKAKASKNTPQEVKTLLFRSKYALILEEEAQFKIIGEFKDAIAKSKSPTKNVLQNMLATLYWQYFNQNRWKFYNRTKLDNSAGSLTENVDFRTWDLRTLIEEVHKNYEHSLQNAHILQQTSINDFEAIIISQTNSKIYRPTLFDILSHQALEFYKTSETNIIRPAYKFEIADPKLIGPSNDFSVMQLESKDSTSLQLNALKIYQNLIQFHLNDTSPQALADVDLERLNFVSQFAIFDNKETLVLKTLQNESKKWNALNNSIAALYDFEIANVYQALGETYRPNTSETHRWKLKEAIALCDNVITKYPNSQGAEKCNILKSQILTPSLQIITEDVLPIDENALSLITYKNLKKINFKIGTVTDDELKVLRSYNQVDDKLTILTRMKTIQSWTSNLKDDNDYQQHRTEITIPKLKNGRYIIYAQVQNDNNTYAVKEIQVSNLAYIQKENKGDVTYQIIDRTNGKPIPNAAITLDDIKNYRGNYKTDKFSTDDNGEFMVKKTDYNRSQIKLKIKVNKDTALFDGLNLNRYYNYGNNKPNYPLYKGFIFTDRSIYRPGQPLYFKAIVMTTNDDKTEVLANKTFDITLYNANGEEVKSLALATNEYGSVAGEFIIPNDGLTGNFSIRLKGENNLNSYQSISVEDYKRPKFEAKFTPVTNTYKVNDTVTVNGNARAYAGSNITGAKVVYRVHRKVQYLRWYNWYRPYFNSEPQEIAHGETTTDTDGEFEIDFKAIPDASQDKSGLPTFNYEVTADITDINGETRSATTNVNVGYHALTAQIIITNQIDKQDNKQTFSVDTRNLNGEFVPAKGTIKIYKLKASNTVLRPRPWEAPDYQEFTNDEFKTLFPNEAYINEDNSNNWDKGELVYSKDFNTETSKELQLGKIKRWTSGVYLVLLESKDRFGQEVKDEVQTMVYSNDDNTLADHQLFKITTNKNSYSTNDTVELLIGSSAEGLFVTIEIEKDHNIISKHVVALHNEKQTITIPVYENDLGGFVVHYSYAFKNSFNNGSLNIAVPYPKTDLKIETLTFRDKLQPGIDETWRFKIKGPKGDKVAAELLASMYDASLNQFKTHDWSFNPIQQPSYYSYYRTNSGRSFVVNPFSIDNLQNNTGNYSVQDYDALNFFGLYLGNGRTNYLMKSSSVALEYVREISVDDAKREIDNTKIGYLSKGQAAGVSVSTGSGQPGSSANVVIRGRSSVDDNPNIIEKQNFNNVTIRKNLQETAFFFPQLQTDKEGNVSFSFTTPEALTKWKLQLLAHTKSLKSNITSLETVTQKELMVIPNAPRFLREGDQISISTKIANLSDGPLKGVAVLQLFDALTGESIDQKLSNAFNELGFIVSAKGNTNVTWNLDIPYDVEAVQYKIIAKSGGFSDGEQNALPVLSNRRLVTETLSMWIKSNETRTFTLDKLATTTSTTLKHHKLTLEMTSNPTWYAVQALPYLMEYPYECNEQTFSRYYANALASHIANSNPRIQEVFNLWRNTDALLSNLEKNQELKSILIQETPWLRDAQSETEQKKRIALLFDLNKMNNELDSAMRKLKNGQMSNGAWSWFNGGRSNRYITQHIITGFGHLDKLSVTSSEDEMPMIGKAIAYLDAEFIQEYKDIRKYNKDADLSKDHLSYTQLHYLYMRSFFPEIKISKEVETITDYYQTQIQKYGISRSLYAKGLMALVLYRMDDSSTSAKLMKSLRETSITSKELGMYWKANTSSWHWYQAPIETQALLIEVFSEAGTAFQGETKNLEDIDNLKIWLLKNKQTNRWKTTKATTAAVYALLLQGGDWLSVTDMVDIVIGGQQIAPSKLEDVKVEAGTGYFKTRWNSSEIEPDMATVKLIKKGDGIAWGGLYWQYFEDLDKITSAETPLKLSKKLFKKTNTDTGEQITEITAETNLKVGDLVSVRIELRSDRPMEFIHMKDMRAAGLEPVNVLSQYQYQDGLGYYESTKDASTNFFFDYLPKGVYVFEYDLRVNNAGNMSNGITTIQSMYAPEFSSHSEGIRISVD</sequence>
<dbReference type="Gene3D" id="1.50.10.20">
    <property type="match status" value="1"/>
</dbReference>
<feature type="signal peptide" evidence="2">
    <location>
        <begin position="1"/>
        <end position="20"/>
    </location>
</feature>
<dbReference type="InterPro" id="IPR002890">
    <property type="entry name" value="MG2"/>
</dbReference>
<accession>A0A5C7B3J9</accession>
<reference evidence="5 6" key="1">
    <citation type="submission" date="2019-08" db="EMBL/GenBank/DDBJ databases">
        <title>Genome of Psychroserpens burtonensis ACAM 167.</title>
        <authorList>
            <person name="Bowman J.P."/>
        </authorList>
    </citation>
    <scope>NUCLEOTIDE SEQUENCE [LARGE SCALE GENOMIC DNA]</scope>
    <source>
        <strain evidence="5 6">ACAM 167</strain>
    </source>
</reference>
<dbReference type="RefSeq" id="WP_147231977.1">
    <property type="nucleotide sequence ID" value="NZ_VOSB01000023.1"/>
</dbReference>
<dbReference type="Pfam" id="PF17973">
    <property type="entry name" value="bMG10"/>
    <property type="match status" value="1"/>
</dbReference>
<dbReference type="Pfam" id="PF00207">
    <property type="entry name" value="A2M"/>
    <property type="match status" value="1"/>
</dbReference>
<dbReference type="InterPro" id="IPR047565">
    <property type="entry name" value="Alpha-macroglob_thiol-ester_cl"/>
</dbReference>
<dbReference type="Pfam" id="PF07703">
    <property type="entry name" value="A2M_BRD"/>
    <property type="match status" value="1"/>
</dbReference>
<dbReference type="Pfam" id="PF01835">
    <property type="entry name" value="MG2"/>
    <property type="match status" value="1"/>
</dbReference>
<dbReference type="SMART" id="SM01359">
    <property type="entry name" value="A2M_N_2"/>
    <property type="match status" value="1"/>
</dbReference>
<dbReference type="STRING" id="1123037.GCA_000425305_01058"/>
<dbReference type="SUPFAM" id="SSF48239">
    <property type="entry name" value="Terpenoid cyclases/Protein prenyltransferases"/>
    <property type="match status" value="1"/>
</dbReference>